<keyword evidence="2" id="KW-1185">Reference proteome</keyword>
<accession>A0A1H7B1R4</accession>
<protein>
    <submittedName>
        <fullName evidence="1">Uncharacterized protein</fullName>
    </submittedName>
</protein>
<dbReference type="AlphaFoldDB" id="A0A1H7B1R4"/>
<dbReference type="RefSeq" id="WP_161786637.1">
    <property type="nucleotide sequence ID" value="NZ_BBLU01000012.1"/>
</dbReference>
<dbReference type="EMBL" id="FNZI01000009">
    <property type="protein sequence ID" value="SEJ70167.1"/>
    <property type="molecule type" value="Genomic_DNA"/>
</dbReference>
<evidence type="ECO:0000313" key="1">
    <source>
        <dbReference type="EMBL" id="SEJ70167.1"/>
    </source>
</evidence>
<sequence length="57" mass="6540">MADLNNSRDFKGQLEYPAEVRAALQAVTELPDDPEQQAEFFDKVQEALSTRLRDESR</sequence>
<evidence type="ECO:0000313" key="2">
    <source>
        <dbReference type="Proteomes" id="UP000183315"/>
    </source>
</evidence>
<dbReference type="Proteomes" id="UP000183315">
    <property type="component" value="Unassembled WGS sequence"/>
</dbReference>
<name>A0A1H7B1R4_9MICO</name>
<dbReference type="STRING" id="1043493.SAMN05421637_2742"/>
<gene>
    <name evidence="1" type="ORF">SAMN05421637_2742</name>
</gene>
<reference evidence="2" key="1">
    <citation type="submission" date="2016-10" db="EMBL/GenBank/DDBJ databases">
        <authorList>
            <person name="Varghese N."/>
        </authorList>
    </citation>
    <scope>NUCLEOTIDE SEQUENCE [LARGE SCALE GENOMIC DNA]</scope>
    <source>
        <strain evidence="2">DSM 24868</strain>
    </source>
</reference>
<proteinExistence type="predicted"/>
<organism evidence="1 2">
    <name type="scientific">Demequina mangrovi</name>
    <dbReference type="NCBI Taxonomy" id="1043493"/>
    <lineage>
        <taxon>Bacteria</taxon>
        <taxon>Bacillati</taxon>
        <taxon>Actinomycetota</taxon>
        <taxon>Actinomycetes</taxon>
        <taxon>Micrococcales</taxon>
        <taxon>Demequinaceae</taxon>
        <taxon>Demequina</taxon>
    </lineage>
</organism>